<keyword evidence="2" id="KW-1185">Reference proteome</keyword>
<evidence type="ECO:0000313" key="2">
    <source>
        <dbReference type="Proteomes" id="UP000613580"/>
    </source>
</evidence>
<comment type="caution">
    <text evidence="1">The sequence shown here is derived from an EMBL/GenBank/DDBJ whole genome shotgun (WGS) entry which is preliminary data.</text>
</comment>
<reference evidence="1" key="1">
    <citation type="submission" date="2020-05" db="EMBL/GenBank/DDBJ databases">
        <title>Mycena genomes resolve the evolution of fungal bioluminescence.</title>
        <authorList>
            <person name="Tsai I.J."/>
        </authorList>
    </citation>
    <scope>NUCLEOTIDE SEQUENCE</scope>
    <source>
        <strain evidence="1">110903Hualien_Pintung</strain>
    </source>
</reference>
<dbReference type="AlphaFoldDB" id="A0A8H6SR40"/>
<name>A0A8H6SR40_MYCCL</name>
<organism evidence="1 2">
    <name type="scientific">Mycena chlorophos</name>
    <name type="common">Agaric fungus</name>
    <name type="synonym">Agaricus chlorophos</name>
    <dbReference type="NCBI Taxonomy" id="658473"/>
    <lineage>
        <taxon>Eukaryota</taxon>
        <taxon>Fungi</taxon>
        <taxon>Dikarya</taxon>
        <taxon>Basidiomycota</taxon>
        <taxon>Agaricomycotina</taxon>
        <taxon>Agaricomycetes</taxon>
        <taxon>Agaricomycetidae</taxon>
        <taxon>Agaricales</taxon>
        <taxon>Marasmiineae</taxon>
        <taxon>Mycenaceae</taxon>
        <taxon>Mycena</taxon>
    </lineage>
</organism>
<protein>
    <submittedName>
        <fullName evidence="1">Uncharacterized protein</fullName>
    </submittedName>
</protein>
<proteinExistence type="predicted"/>
<dbReference type="EMBL" id="JACAZE010000012">
    <property type="protein sequence ID" value="KAF7302410.1"/>
    <property type="molecule type" value="Genomic_DNA"/>
</dbReference>
<gene>
    <name evidence="1" type="ORF">HMN09_00874800</name>
</gene>
<accession>A0A8H6SR40</accession>
<dbReference type="Proteomes" id="UP000613580">
    <property type="component" value="Unassembled WGS sequence"/>
</dbReference>
<sequence>MNPPATVLSALTPAGTTSTGNPLYLVPGGSRIRQNGVNCEILASNGTLLHTFENVLSSQTKAGASPERRQNLDITQASVTVNATTANYIDAFNTSFVVPPNPTNFESQLLYFAAGQDYLDPTSGEIAYTIRAALQYGGSFEGGGPFWTWALQFIIAPGPYATYLQAVPAGDTNITYDVLEVGQRLDSFVVYDAPYAQENPGYYWYNCGFAGIAGNGIPDGLILQVGWETPVTVVKVSVEEEGVFQASDYPTGSLIFENINLTMTVKHGK</sequence>
<dbReference type="OrthoDB" id="2885001at2759"/>
<evidence type="ECO:0000313" key="1">
    <source>
        <dbReference type="EMBL" id="KAF7302410.1"/>
    </source>
</evidence>